<dbReference type="Pfam" id="PF00595">
    <property type="entry name" value="PDZ"/>
    <property type="match status" value="1"/>
</dbReference>
<dbReference type="CDD" id="cd07560">
    <property type="entry name" value="Peptidase_S41_CPP"/>
    <property type="match status" value="1"/>
</dbReference>
<keyword evidence="6" id="KW-0175">Coiled coil</keyword>
<sequence length="560" mass="62620">MGNFFTRKKKIIGGLLALLITATGIFAFDENNKYFLIAKNLDLFAAFYHELDTYYVDDLPPEKTIRKGMEAILDDTDPYTDFIAEDNLDELKYMATGKYGGVGASITTNGDWTCITDVYPGSPMDKANVKPGDILETMDGRSLKNIPQDSISRMLKGTPGTPLDIAFRNPVTNAVATKRIVRQEINVKAVSYSGFVKNDIGYIKMTQFTENSGNMVRKAFEQLKQQNPSMKGVILDLRGNPGGLLDEAVIVANTFVDKNKQIVSTRGKVKNWDRSYETSGAPADDHIPLAVLTNHSSASASEIVAGSIQDLDRGIIVGQRSYGKGLVQTTRPLPYNAKLKVTTAKYYTPSGRCIQAIDYSHRNEDGSVDFVADSLRKSFKTAGGRVVKDGGGIEPDAKVDPTYLSQVAVSLLRKQYIFDYATQYYYSHPKIATAANFSLTDQEFNEFEHFLDNKDYSYKTRSEDALESFKTTARKEKYYDAVSKDLEVLEQKLKHDKKQDLLKNKEEIKRLLEEEIVNRYYMQEGRIAKSLTADNEVNKAISLLLNQPSYKKILSASTAN</sequence>
<dbReference type="InterPro" id="IPR004447">
    <property type="entry name" value="Peptidase_S41A"/>
</dbReference>
<comment type="similarity">
    <text evidence="1 5">Belongs to the peptidase S41A family.</text>
</comment>
<reference evidence="8 9" key="1">
    <citation type="submission" date="2018-06" db="EMBL/GenBank/DDBJ databases">
        <title>Genomic Encyclopedia of Archaeal and Bacterial Type Strains, Phase II (KMG-II): from individual species to whole genera.</title>
        <authorList>
            <person name="Goeker M."/>
        </authorList>
    </citation>
    <scope>NUCLEOTIDE SEQUENCE [LARGE SCALE GENOMIC DNA]</scope>
    <source>
        <strain evidence="8 9">DSM 29821</strain>
    </source>
</reference>
<gene>
    <name evidence="8" type="ORF">CLV59_102480</name>
</gene>
<keyword evidence="2 5" id="KW-0645">Protease</keyword>
<dbReference type="SMART" id="SM00245">
    <property type="entry name" value="TSPc"/>
    <property type="match status" value="1"/>
</dbReference>
<evidence type="ECO:0000256" key="5">
    <source>
        <dbReference type="RuleBase" id="RU004404"/>
    </source>
</evidence>
<keyword evidence="4 5" id="KW-0720">Serine protease</keyword>
<dbReference type="Proteomes" id="UP000249819">
    <property type="component" value="Unassembled WGS sequence"/>
</dbReference>
<accession>A0A327W5U0</accession>
<protein>
    <submittedName>
        <fullName evidence="8">Carboxyl-terminal processing protease</fullName>
    </submittedName>
</protein>
<dbReference type="RefSeq" id="WP_111591409.1">
    <property type="nucleotide sequence ID" value="NZ_QLMA01000002.1"/>
</dbReference>
<evidence type="ECO:0000256" key="2">
    <source>
        <dbReference type="ARBA" id="ARBA00022670"/>
    </source>
</evidence>
<dbReference type="PANTHER" id="PTHR32060:SF30">
    <property type="entry name" value="CARBOXY-TERMINAL PROCESSING PROTEASE CTPA"/>
    <property type="match status" value="1"/>
</dbReference>
<feature type="domain" description="PDZ" evidence="7">
    <location>
        <begin position="88"/>
        <end position="160"/>
    </location>
</feature>
<dbReference type="InterPro" id="IPR029045">
    <property type="entry name" value="ClpP/crotonase-like_dom_sf"/>
</dbReference>
<dbReference type="GO" id="GO:0007165">
    <property type="term" value="P:signal transduction"/>
    <property type="evidence" value="ECO:0007669"/>
    <property type="project" value="TreeGrafter"/>
</dbReference>
<dbReference type="InterPro" id="IPR036034">
    <property type="entry name" value="PDZ_sf"/>
</dbReference>
<dbReference type="Gene3D" id="3.90.226.10">
    <property type="entry name" value="2-enoyl-CoA Hydratase, Chain A, domain 1"/>
    <property type="match status" value="1"/>
</dbReference>
<name>A0A327W5U0_9BACT</name>
<keyword evidence="9" id="KW-1185">Reference proteome</keyword>
<evidence type="ECO:0000256" key="4">
    <source>
        <dbReference type="ARBA" id="ARBA00022825"/>
    </source>
</evidence>
<feature type="coiled-coil region" evidence="6">
    <location>
        <begin position="479"/>
        <end position="518"/>
    </location>
</feature>
<dbReference type="GO" id="GO:0006508">
    <property type="term" value="P:proteolysis"/>
    <property type="evidence" value="ECO:0007669"/>
    <property type="project" value="UniProtKB-KW"/>
</dbReference>
<dbReference type="InterPro" id="IPR001478">
    <property type="entry name" value="PDZ"/>
</dbReference>
<dbReference type="Gene3D" id="3.30.750.44">
    <property type="match status" value="1"/>
</dbReference>
<dbReference type="OrthoDB" id="9812068at2"/>
<dbReference type="PANTHER" id="PTHR32060">
    <property type="entry name" value="TAIL-SPECIFIC PROTEASE"/>
    <property type="match status" value="1"/>
</dbReference>
<evidence type="ECO:0000313" key="8">
    <source>
        <dbReference type="EMBL" id="RAJ85775.1"/>
    </source>
</evidence>
<dbReference type="GO" id="GO:0004175">
    <property type="term" value="F:endopeptidase activity"/>
    <property type="evidence" value="ECO:0007669"/>
    <property type="project" value="TreeGrafter"/>
</dbReference>
<evidence type="ECO:0000256" key="3">
    <source>
        <dbReference type="ARBA" id="ARBA00022801"/>
    </source>
</evidence>
<dbReference type="InterPro" id="IPR005151">
    <property type="entry name" value="Tail-specific_protease"/>
</dbReference>
<dbReference type="SUPFAM" id="SSF52096">
    <property type="entry name" value="ClpP/crotonase"/>
    <property type="match status" value="1"/>
</dbReference>
<dbReference type="GO" id="GO:0030288">
    <property type="term" value="C:outer membrane-bounded periplasmic space"/>
    <property type="evidence" value="ECO:0007669"/>
    <property type="project" value="TreeGrafter"/>
</dbReference>
<organism evidence="8 9">
    <name type="scientific">Chitinophaga dinghuensis</name>
    <dbReference type="NCBI Taxonomy" id="1539050"/>
    <lineage>
        <taxon>Bacteria</taxon>
        <taxon>Pseudomonadati</taxon>
        <taxon>Bacteroidota</taxon>
        <taxon>Chitinophagia</taxon>
        <taxon>Chitinophagales</taxon>
        <taxon>Chitinophagaceae</taxon>
        <taxon>Chitinophaga</taxon>
    </lineage>
</organism>
<keyword evidence="3 5" id="KW-0378">Hydrolase</keyword>
<dbReference type="Pfam" id="PF03572">
    <property type="entry name" value="Peptidase_S41"/>
    <property type="match status" value="1"/>
</dbReference>
<dbReference type="GO" id="GO:0008236">
    <property type="term" value="F:serine-type peptidase activity"/>
    <property type="evidence" value="ECO:0007669"/>
    <property type="project" value="UniProtKB-KW"/>
</dbReference>
<evidence type="ECO:0000313" key="9">
    <source>
        <dbReference type="Proteomes" id="UP000249819"/>
    </source>
</evidence>
<dbReference type="EMBL" id="QLMA01000002">
    <property type="protein sequence ID" value="RAJ85775.1"/>
    <property type="molecule type" value="Genomic_DNA"/>
</dbReference>
<dbReference type="PROSITE" id="PS50106">
    <property type="entry name" value="PDZ"/>
    <property type="match status" value="1"/>
</dbReference>
<evidence type="ECO:0000256" key="1">
    <source>
        <dbReference type="ARBA" id="ARBA00009179"/>
    </source>
</evidence>
<proteinExistence type="inferred from homology"/>
<evidence type="ECO:0000256" key="6">
    <source>
        <dbReference type="SAM" id="Coils"/>
    </source>
</evidence>
<dbReference type="NCBIfam" id="TIGR00225">
    <property type="entry name" value="prc"/>
    <property type="match status" value="1"/>
</dbReference>
<dbReference type="Gene3D" id="2.30.42.10">
    <property type="match status" value="1"/>
</dbReference>
<comment type="caution">
    <text evidence="8">The sequence shown here is derived from an EMBL/GenBank/DDBJ whole genome shotgun (WGS) entry which is preliminary data.</text>
</comment>
<dbReference type="SUPFAM" id="SSF50156">
    <property type="entry name" value="PDZ domain-like"/>
    <property type="match status" value="1"/>
</dbReference>
<dbReference type="AlphaFoldDB" id="A0A327W5U0"/>
<evidence type="ECO:0000259" key="7">
    <source>
        <dbReference type="PROSITE" id="PS50106"/>
    </source>
</evidence>
<dbReference type="SMART" id="SM00228">
    <property type="entry name" value="PDZ"/>
    <property type="match status" value="1"/>
</dbReference>